<sequence length="462" mass="54034">MSSSLTSFNNIPSNSLVSNDSEYSSFNNTLEKWKWTSNWTQEQLDILNIEYRDADKLEDITDINSIEELYSESIELFLPGVNLSDNPFKNKKLTSNQKLFISEVQKSTIKFDDELIVDGLISRLLDATYFINDKINFRRQPKIEVKWKDYNIISKADFGVYNNTNVTNRFTEYLMIVEDKKMTFKSKIEHQLAGELFTSLCGRESYSLKDYTNYGVANRGVYFRFYRSKMTATYYKDISKDKKPLAKLIIYRYPKECDEPLSLVNEKDREQILKIMSSIRQDIETDEPPVDAIAYELLNNIGYEGLILHFRPKPHLEFKWQGYEIASVPDYGVYVGDDIEEFAEYLLIVKDKPAGKYSYLKGECQLFGEMITAAINNYIIKKEQQNIYGMTIRGSYIKFYLSMFDKEYLSNIINDKKPTKDVNIYRYPSDDSKGLSLNSTQERLHIVKILKTIKEIIESKFK</sequence>
<evidence type="ECO:0000313" key="1">
    <source>
        <dbReference type="EMBL" id="KAJ3217512.1"/>
    </source>
</evidence>
<evidence type="ECO:0000313" key="2">
    <source>
        <dbReference type="Proteomes" id="UP001211065"/>
    </source>
</evidence>
<keyword evidence="2" id="KW-1185">Reference proteome</keyword>
<protein>
    <submittedName>
        <fullName evidence="1">Uncharacterized protein</fullName>
    </submittedName>
</protein>
<reference evidence="1" key="1">
    <citation type="submission" date="2020-05" db="EMBL/GenBank/DDBJ databases">
        <title>Phylogenomic resolution of chytrid fungi.</title>
        <authorList>
            <person name="Stajich J.E."/>
            <person name="Amses K."/>
            <person name="Simmons R."/>
            <person name="Seto K."/>
            <person name="Myers J."/>
            <person name="Bonds A."/>
            <person name="Quandt C.A."/>
            <person name="Barry K."/>
            <person name="Liu P."/>
            <person name="Grigoriev I."/>
            <person name="Longcore J.E."/>
            <person name="James T.Y."/>
        </authorList>
    </citation>
    <scope>NUCLEOTIDE SEQUENCE</scope>
    <source>
        <strain evidence="1">JEL0476</strain>
    </source>
</reference>
<gene>
    <name evidence="1" type="ORF">HK099_005446</name>
</gene>
<name>A0AAD5XXL6_9FUNG</name>
<organism evidence="1 2">
    <name type="scientific">Clydaea vesicula</name>
    <dbReference type="NCBI Taxonomy" id="447962"/>
    <lineage>
        <taxon>Eukaryota</taxon>
        <taxon>Fungi</taxon>
        <taxon>Fungi incertae sedis</taxon>
        <taxon>Chytridiomycota</taxon>
        <taxon>Chytridiomycota incertae sedis</taxon>
        <taxon>Chytridiomycetes</taxon>
        <taxon>Lobulomycetales</taxon>
        <taxon>Lobulomycetaceae</taxon>
        <taxon>Clydaea</taxon>
    </lineage>
</organism>
<dbReference type="Proteomes" id="UP001211065">
    <property type="component" value="Unassembled WGS sequence"/>
</dbReference>
<accession>A0AAD5XXL6</accession>
<dbReference type="AlphaFoldDB" id="A0AAD5XXL6"/>
<comment type="caution">
    <text evidence="1">The sequence shown here is derived from an EMBL/GenBank/DDBJ whole genome shotgun (WGS) entry which is preliminary data.</text>
</comment>
<dbReference type="EMBL" id="JADGJW010000423">
    <property type="protein sequence ID" value="KAJ3217512.1"/>
    <property type="molecule type" value="Genomic_DNA"/>
</dbReference>
<proteinExistence type="predicted"/>